<name>A0A0D0BEK9_9AGAM</name>
<evidence type="ECO:0000313" key="2">
    <source>
        <dbReference type="Proteomes" id="UP000054485"/>
    </source>
</evidence>
<reference evidence="1 2" key="1">
    <citation type="submission" date="2014-04" db="EMBL/GenBank/DDBJ databases">
        <authorList>
            <consortium name="DOE Joint Genome Institute"/>
            <person name="Kuo A."/>
            <person name="Ruytinx J."/>
            <person name="Rineau F."/>
            <person name="Colpaert J."/>
            <person name="Kohler A."/>
            <person name="Nagy L.G."/>
            <person name="Floudas D."/>
            <person name="Copeland A."/>
            <person name="Barry K.W."/>
            <person name="Cichocki N."/>
            <person name="Veneault-Fourrey C."/>
            <person name="LaButti K."/>
            <person name="Lindquist E.A."/>
            <person name="Lipzen A."/>
            <person name="Lundell T."/>
            <person name="Morin E."/>
            <person name="Murat C."/>
            <person name="Sun H."/>
            <person name="Tunlid A."/>
            <person name="Henrissat B."/>
            <person name="Grigoriev I.V."/>
            <person name="Hibbett D.S."/>
            <person name="Martin F."/>
            <person name="Nordberg H.P."/>
            <person name="Cantor M.N."/>
            <person name="Hua S.X."/>
        </authorList>
    </citation>
    <scope>NUCLEOTIDE SEQUENCE [LARGE SCALE GENOMIC DNA]</scope>
    <source>
        <strain evidence="1 2">UH-Slu-Lm8-n1</strain>
    </source>
</reference>
<protein>
    <submittedName>
        <fullName evidence="1">Uncharacterized protein</fullName>
    </submittedName>
</protein>
<dbReference type="EMBL" id="KN835259">
    <property type="protein sequence ID" value="KIK41758.1"/>
    <property type="molecule type" value="Genomic_DNA"/>
</dbReference>
<gene>
    <name evidence="1" type="ORF">CY34DRAFT_805701</name>
</gene>
<dbReference type="InParanoid" id="A0A0D0BEK9"/>
<keyword evidence="2" id="KW-1185">Reference proteome</keyword>
<sequence length="61" mass="7223">MFLSNRRTRTWFVLKSYRPVPPGCISKVEGVHNSKNHVHMGEGARLQTPNRFNVDDWQTYY</sequence>
<evidence type="ECO:0000313" key="1">
    <source>
        <dbReference type="EMBL" id="KIK41758.1"/>
    </source>
</evidence>
<dbReference type="Proteomes" id="UP000054485">
    <property type="component" value="Unassembled WGS sequence"/>
</dbReference>
<accession>A0A0D0BEK9</accession>
<dbReference type="AlphaFoldDB" id="A0A0D0BEK9"/>
<dbReference type="HOGENOM" id="CLU_2924239_0_0_1"/>
<organism evidence="1 2">
    <name type="scientific">Suillus luteus UH-Slu-Lm8-n1</name>
    <dbReference type="NCBI Taxonomy" id="930992"/>
    <lineage>
        <taxon>Eukaryota</taxon>
        <taxon>Fungi</taxon>
        <taxon>Dikarya</taxon>
        <taxon>Basidiomycota</taxon>
        <taxon>Agaricomycotina</taxon>
        <taxon>Agaricomycetes</taxon>
        <taxon>Agaricomycetidae</taxon>
        <taxon>Boletales</taxon>
        <taxon>Suillineae</taxon>
        <taxon>Suillaceae</taxon>
        <taxon>Suillus</taxon>
    </lineage>
</organism>
<proteinExistence type="predicted"/>
<reference evidence="2" key="2">
    <citation type="submission" date="2015-01" db="EMBL/GenBank/DDBJ databases">
        <title>Evolutionary Origins and Diversification of the Mycorrhizal Mutualists.</title>
        <authorList>
            <consortium name="DOE Joint Genome Institute"/>
            <consortium name="Mycorrhizal Genomics Consortium"/>
            <person name="Kohler A."/>
            <person name="Kuo A."/>
            <person name="Nagy L.G."/>
            <person name="Floudas D."/>
            <person name="Copeland A."/>
            <person name="Barry K.W."/>
            <person name="Cichocki N."/>
            <person name="Veneault-Fourrey C."/>
            <person name="LaButti K."/>
            <person name="Lindquist E.A."/>
            <person name="Lipzen A."/>
            <person name="Lundell T."/>
            <person name="Morin E."/>
            <person name="Murat C."/>
            <person name="Riley R."/>
            <person name="Ohm R."/>
            <person name="Sun H."/>
            <person name="Tunlid A."/>
            <person name="Henrissat B."/>
            <person name="Grigoriev I.V."/>
            <person name="Hibbett D.S."/>
            <person name="Martin F."/>
        </authorList>
    </citation>
    <scope>NUCLEOTIDE SEQUENCE [LARGE SCALE GENOMIC DNA]</scope>
    <source>
        <strain evidence="2">UH-Slu-Lm8-n1</strain>
    </source>
</reference>